<name>A0A5B7DBH8_PORTR</name>
<dbReference type="Proteomes" id="UP000324222">
    <property type="component" value="Unassembled WGS sequence"/>
</dbReference>
<gene>
    <name evidence="1" type="ORF">E2C01_011530</name>
</gene>
<sequence length="141" mass="15345">MGRCVLQYSISILCLSAGGEHSHVILKPAGIVLGWFGQEVLQPASDDVSDVSDPVARSAVWVLGLLRCLLLLLLRPAAHHQRQQSHRHKHSCQHLNILGCHSLNTLSCHVTSPTQGPKNKITGHFLAHSALYIATHMAKSV</sequence>
<dbReference type="AlphaFoldDB" id="A0A5B7DBH8"/>
<evidence type="ECO:0000313" key="1">
    <source>
        <dbReference type="EMBL" id="MPC18640.1"/>
    </source>
</evidence>
<evidence type="ECO:0000313" key="2">
    <source>
        <dbReference type="Proteomes" id="UP000324222"/>
    </source>
</evidence>
<proteinExistence type="predicted"/>
<keyword evidence="2" id="KW-1185">Reference proteome</keyword>
<accession>A0A5B7DBH8</accession>
<reference evidence="1 2" key="1">
    <citation type="submission" date="2019-05" db="EMBL/GenBank/DDBJ databases">
        <title>Another draft genome of Portunus trituberculatus and its Hox gene families provides insights of decapod evolution.</title>
        <authorList>
            <person name="Jeong J.-H."/>
            <person name="Song I."/>
            <person name="Kim S."/>
            <person name="Choi T."/>
            <person name="Kim D."/>
            <person name="Ryu S."/>
            <person name="Kim W."/>
        </authorList>
    </citation>
    <scope>NUCLEOTIDE SEQUENCE [LARGE SCALE GENOMIC DNA]</scope>
    <source>
        <tissue evidence="1">Muscle</tissue>
    </source>
</reference>
<organism evidence="1 2">
    <name type="scientific">Portunus trituberculatus</name>
    <name type="common">Swimming crab</name>
    <name type="synonym">Neptunus trituberculatus</name>
    <dbReference type="NCBI Taxonomy" id="210409"/>
    <lineage>
        <taxon>Eukaryota</taxon>
        <taxon>Metazoa</taxon>
        <taxon>Ecdysozoa</taxon>
        <taxon>Arthropoda</taxon>
        <taxon>Crustacea</taxon>
        <taxon>Multicrustacea</taxon>
        <taxon>Malacostraca</taxon>
        <taxon>Eumalacostraca</taxon>
        <taxon>Eucarida</taxon>
        <taxon>Decapoda</taxon>
        <taxon>Pleocyemata</taxon>
        <taxon>Brachyura</taxon>
        <taxon>Eubrachyura</taxon>
        <taxon>Portunoidea</taxon>
        <taxon>Portunidae</taxon>
        <taxon>Portuninae</taxon>
        <taxon>Portunus</taxon>
    </lineage>
</organism>
<dbReference type="EMBL" id="VSRR010000698">
    <property type="protein sequence ID" value="MPC18640.1"/>
    <property type="molecule type" value="Genomic_DNA"/>
</dbReference>
<comment type="caution">
    <text evidence="1">The sequence shown here is derived from an EMBL/GenBank/DDBJ whole genome shotgun (WGS) entry which is preliminary data.</text>
</comment>
<protein>
    <submittedName>
        <fullName evidence="1">Uncharacterized protein</fullName>
    </submittedName>
</protein>